<keyword evidence="6" id="KW-0227">DNA damage</keyword>
<evidence type="ECO:0000256" key="6">
    <source>
        <dbReference type="ARBA" id="ARBA00022763"/>
    </source>
</evidence>
<dbReference type="GO" id="GO:0008821">
    <property type="term" value="F:crossover junction DNA endonuclease activity"/>
    <property type="evidence" value="ECO:0007669"/>
    <property type="project" value="EnsemblPlants"/>
</dbReference>
<evidence type="ECO:0000256" key="4">
    <source>
        <dbReference type="ARBA" id="ARBA00022723"/>
    </source>
</evidence>
<keyword evidence="4" id="KW-0479">Metal-binding</keyword>
<evidence type="ECO:0000256" key="10">
    <source>
        <dbReference type="ARBA" id="ARBA00023242"/>
    </source>
</evidence>
<dbReference type="Proteomes" id="UP000594263">
    <property type="component" value="Unplaced"/>
</dbReference>
<dbReference type="InterPro" id="IPR036279">
    <property type="entry name" value="5-3_exonuclease_C_sf"/>
</dbReference>
<dbReference type="FunFam" id="1.10.150.20:FF:000030">
    <property type="entry name" value="Flap endonuclease GEN-like 1"/>
    <property type="match status" value="1"/>
</dbReference>
<evidence type="ECO:0000256" key="8">
    <source>
        <dbReference type="ARBA" id="ARBA00022842"/>
    </source>
</evidence>
<dbReference type="Gramene" id="Kaladp0015s0150.1.v1.1">
    <property type="protein sequence ID" value="Kaladp0015s0150.1.v1.1"/>
    <property type="gene ID" value="Kaladp0015s0150.v1.1"/>
</dbReference>
<reference evidence="16" key="1">
    <citation type="submission" date="2021-01" db="UniProtKB">
        <authorList>
            <consortium name="EnsemblPlants"/>
        </authorList>
    </citation>
    <scope>IDENTIFICATION</scope>
</reference>
<protein>
    <recommendedName>
        <fullName evidence="12">Flap endonuclease GEN-like 1</fullName>
    </recommendedName>
</protein>
<feature type="domain" description="XPG N-terminal" evidence="15">
    <location>
        <begin position="1"/>
        <end position="96"/>
    </location>
</feature>
<dbReference type="PANTHER" id="PTHR11081">
    <property type="entry name" value="FLAP ENDONUCLEASE FAMILY MEMBER"/>
    <property type="match status" value="1"/>
</dbReference>
<evidence type="ECO:0000313" key="16">
    <source>
        <dbReference type="EnsemblPlants" id="Kaladp0015s0150.2.v1.1"/>
    </source>
</evidence>
<evidence type="ECO:0000256" key="3">
    <source>
        <dbReference type="ARBA" id="ARBA00022722"/>
    </source>
</evidence>
<dbReference type="SUPFAM" id="SSF88723">
    <property type="entry name" value="PIN domain-like"/>
    <property type="match status" value="1"/>
</dbReference>
<dbReference type="GO" id="GO:0009650">
    <property type="term" value="P:UV protection"/>
    <property type="evidence" value="ECO:0007669"/>
    <property type="project" value="EnsemblPlants"/>
</dbReference>
<keyword evidence="5" id="KW-0255">Endonuclease</keyword>
<dbReference type="GO" id="GO:0046872">
    <property type="term" value="F:metal ion binding"/>
    <property type="evidence" value="ECO:0007669"/>
    <property type="project" value="UniProtKB-KW"/>
</dbReference>
<name>A0A7N0SZL6_KALFE</name>
<dbReference type="GO" id="GO:0005634">
    <property type="term" value="C:nucleus"/>
    <property type="evidence" value="ECO:0007669"/>
    <property type="project" value="UniProtKB-SubCell"/>
</dbReference>
<comment type="similarity">
    <text evidence="11">Belongs to the XPG/RAD2 endonuclease family. GEN subfamily.</text>
</comment>
<dbReference type="FunFam" id="3.40.50.1010:FF:000032">
    <property type="entry name" value="Flap endonuclease GEN-like 1"/>
    <property type="match status" value="1"/>
</dbReference>
<evidence type="ECO:0000259" key="14">
    <source>
        <dbReference type="SMART" id="SM00484"/>
    </source>
</evidence>
<organism evidence="16 17">
    <name type="scientific">Kalanchoe fedtschenkoi</name>
    <name type="common">Lavender scallops</name>
    <name type="synonym">South American air plant</name>
    <dbReference type="NCBI Taxonomy" id="63787"/>
    <lineage>
        <taxon>Eukaryota</taxon>
        <taxon>Viridiplantae</taxon>
        <taxon>Streptophyta</taxon>
        <taxon>Embryophyta</taxon>
        <taxon>Tracheophyta</taxon>
        <taxon>Spermatophyta</taxon>
        <taxon>Magnoliopsida</taxon>
        <taxon>eudicotyledons</taxon>
        <taxon>Gunneridae</taxon>
        <taxon>Pentapetalae</taxon>
        <taxon>Saxifragales</taxon>
        <taxon>Crassulaceae</taxon>
        <taxon>Kalanchoe</taxon>
    </lineage>
</organism>
<evidence type="ECO:0000256" key="1">
    <source>
        <dbReference type="ARBA" id="ARBA00001946"/>
    </source>
</evidence>
<dbReference type="Pfam" id="PF00752">
    <property type="entry name" value="XPG_N"/>
    <property type="match status" value="1"/>
</dbReference>
<keyword evidence="10" id="KW-0539">Nucleus</keyword>
<keyword evidence="7" id="KW-0378">Hydrolase</keyword>
<dbReference type="CDD" id="cd09869">
    <property type="entry name" value="PIN_GEN1"/>
    <property type="match status" value="1"/>
</dbReference>
<dbReference type="InterPro" id="IPR006086">
    <property type="entry name" value="XPG-I_dom"/>
</dbReference>
<proteinExistence type="inferred from homology"/>
<dbReference type="EnsemblPlants" id="Kaladp0015s0150.2.v1.1">
    <property type="protein sequence ID" value="Kaladp0015s0150.2.v1.1"/>
    <property type="gene ID" value="Kaladp0015s0150.v1.1"/>
</dbReference>
<comment type="cofactor">
    <cofactor evidence="1">
        <name>Mg(2+)</name>
        <dbReference type="ChEBI" id="CHEBI:18420"/>
    </cofactor>
</comment>
<evidence type="ECO:0000259" key="15">
    <source>
        <dbReference type="SMART" id="SM00485"/>
    </source>
</evidence>
<dbReference type="SMART" id="SM00484">
    <property type="entry name" value="XPGI"/>
    <property type="match status" value="1"/>
</dbReference>
<keyword evidence="8" id="KW-0460">Magnesium</keyword>
<dbReference type="PRINTS" id="PR00853">
    <property type="entry name" value="XPGRADSUPER"/>
</dbReference>
<dbReference type="PANTHER" id="PTHR11081:SF59">
    <property type="entry name" value="FI23547P1"/>
    <property type="match status" value="1"/>
</dbReference>
<comment type="subcellular location">
    <subcellularLocation>
        <location evidence="2">Nucleus</location>
    </subcellularLocation>
</comment>
<dbReference type="Pfam" id="PF00867">
    <property type="entry name" value="XPG_I"/>
    <property type="match status" value="1"/>
</dbReference>
<evidence type="ECO:0000256" key="2">
    <source>
        <dbReference type="ARBA" id="ARBA00004123"/>
    </source>
</evidence>
<keyword evidence="3" id="KW-0540">Nuclease</keyword>
<dbReference type="EnsemblPlants" id="Kaladp0015s0150.1.v1.1">
    <property type="protein sequence ID" value="Kaladp0015s0150.1.v1.1"/>
    <property type="gene ID" value="Kaladp0015s0150.v1.1"/>
</dbReference>
<dbReference type="GO" id="GO:0009555">
    <property type="term" value="P:pollen development"/>
    <property type="evidence" value="ECO:0007669"/>
    <property type="project" value="TreeGrafter"/>
</dbReference>
<feature type="compositionally biased region" description="Polar residues" evidence="13">
    <location>
        <begin position="580"/>
        <end position="601"/>
    </location>
</feature>
<dbReference type="Gene3D" id="3.40.50.1010">
    <property type="entry name" value="5'-nuclease"/>
    <property type="match status" value="1"/>
</dbReference>
<sequence length="614" mass="69316">MGVGGNFWELLKPYAANKGPDYLREKRVAVDLSLWIVQHETTVKGYVRNPHLRLTLFRTVNLFSKYGAFPVFVVDGTPSPLKYQARIMRFARMSGIDVLSSPVAKEGVSSERNHVFKKCVKECVELLELLGMPVLNARGEAEALCAQLNREGHVDACITTDSDAFLYGANCVIKSIKPNLKEPFECYHMPTIQLGLGLHRKHLIAISLLVGNDHDLAGVQGIGLDTAVPFVQAMDEAEVFDTLRKLSVDDMHTASHAEDSVSSCSTTPTKTKVVHCSFCGHPGSKKSHVNVGCLYCIDSKRNGCLQKPAGFTCDCTACDLNNKEREKRKHENWKLRICRKIAMDKNFPNDDIIEMYMGSNHGFFAENEGPSLSWKCPSTEMLVEYLSYHLLWEPSYTRQRMLPMFSTIFLRERVTNSINTLLCEQYEFDYIQRIKMKLGQKLYVVKWTKAGNSSNLNHKSPSGEFVERQEDILAELEEDIQTIDADESTELFSDSSAPVFQVIDGSISFTTDENIELVQAAFPGKVERFNQEQELRHSKRKRKLDLAPENLELPNTKGVQLSIKEYFQTTKVAKPVNDVTPKNTTTNDTSGTSKEGNNSRRNISKSVRRRLLFD</sequence>
<dbReference type="GO" id="GO:0017108">
    <property type="term" value="F:5'-flap endonuclease activity"/>
    <property type="evidence" value="ECO:0007669"/>
    <property type="project" value="EnsemblPlants"/>
</dbReference>
<dbReference type="SMART" id="SM00485">
    <property type="entry name" value="XPGN"/>
    <property type="match status" value="1"/>
</dbReference>
<accession>A0A7N0SZL6</accession>
<evidence type="ECO:0000256" key="13">
    <source>
        <dbReference type="SAM" id="MobiDB-lite"/>
    </source>
</evidence>
<evidence type="ECO:0000256" key="12">
    <source>
        <dbReference type="ARBA" id="ARBA00073453"/>
    </source>
</evidence>
<dbReference type="Gene3D" id="1.10.150.20">
    <property type="entry name" value="5' to 3' exonuclease, C-terminal subdomain"/>
    <property type="match status" value="1"/>
</dbReference>
<evidence type="ECO:0000256" key="11">
    <source>
        <dbReference type="ARBA" id="ARBA00038112"/>
    </source>
</evidence>
<feature type="region of interest" description="Disordered" evidence="13">
    <location>
        <begin position="577"/>
        <end position="607"/>
    </location>
</feature>
<dbReference type="OMA" id="RNLYFRT"/>
<dbReference type="Gramene" id="Kaladp0015s0150.2.v1.1">
    <property type="protein sequence ID" value="Kaladp0015s0150.2.v1.1"/>
    <property type="gene ID" value="Kaladp0015s0150.v1.1"/>
</dbReference>
<keyword evidence="17" id="KW-1185">Reference proteome</keyword>
<keyword evidence="9" id="KW-0234">DNA repair</keyword>
<dbReference type="GO" id="GO:0006281">
    <property type="term" value="P:DNA repair"/>
    <property type="evidence" value="ECO:0007669"/>
    <property type="project" value="UniProtKB-KW"/>
</dbReference>
<evidence type="ECO:0000256" key="5">
    <source>
        <dbReference type="ARBA" id="ARBA00022759"/>
    </source>
</evidence>
<dbReference type="InterPro" id="IPR006085">
    <property type="entry name" value="XPG_DNA_repair_N"/>
</dbReference>
<dbReference type="InterPro" id="IPR029060">
    <property type="entry name" value="PIN-like_dom_sf"/>
</dbReference>
<dbReference type="SUPFAM" id="SSF47807">
    <property type="entry name" value="5' to 3' exonuclease, C-terminal subdomain"/>
    <property type="match status" value="1"/>
</dbReference>
<dbReference type="AlphaFoldDB" id="A0A7N0SZL6"/>
<dbReference type="InterPro" id="IPR006084">
    <property type="entry name" value="XPG/Rad2"/>
</dbReference>
<evidence type="ECO:0000313" key="17">
    <source>
        <dbReference type="Proteomes" id="UP000594263"/>
    </source>
</evidence>
<evidence type="ECO:0000256" key="7">
    <source>
        <dbReference type="ARBA" id="ARBA00022801"/>
    </source>
</evidence>
<feature type="domain" description="XPG-I" evidence="14">
    <location>
        <begin position="128"/>
        <end position="196"/>
    </location>
</feature>
<evidence type="ECO:0000256" key="9">
    <source>
        <dbReference type="ARBA" id="ARBA00023204"/>
    </source>
</evidence>